<comment type="caution">
    <text evidence="1">The sequence shown here is derived from an EMBL/GenBank/DDBJ whole genome shotgun (WGS) entry which is preliminary data.</text>
</comment>
<evidence type="ECO:0000313" key="2">
    <source>
        <dbReference type="Proteomes" id="UP000740883"/>
    </source>
</evidence>
<accession>A0A9P6GVT5</accession>
<dbReference type="Proteomes" id="UP000740883">
    <property type="component" value="Unassembled WGS sequence"/>
</dbReference>
<dbReference type="OrthoDB" id="10600595at2759"/>
<proteinExistence type="predicted"/>
<evidence type="ECO:0000313" key="1">
    <source>
        <dbReference type="EMBL" id="KAF9756207.1"/>
    </source>
</evidence>
<dbReference type="AlphaFoldDB" id="A0A9P6GVT5"/>
<name>A0A9P6GVT5_9MICR</name>
<gene>
    <name evidence="1" type="ORF">NGRA_3259</name>
</gene>
<organism evidence="1 2">
    <name type="scientific">Nosema granulosis</name>
    <dbReference type="NCBI Taxonomy" id="83296"/>
    <lineage>
        <taxon>Eukaryota</taxon>
        <taxon>Fungi</taxon>
        <taxon>Fungi incertae sedis</taxon>
        <taxon>Microsporidia</taxon>
        <taxon>Nosematidae</taxon>
        <taxon>Nosema</taxon>
    </lineage>
</organism>
<keyword evidence="2" id="KW-1185">Reference proteome</keyword>
<reference evidence="1 2" key="1">
    <citation type="journal article" date="2020" name="Genome Biol. Evol.">
        <title>Comparative genomics of strictly vertically transmitted, feminizing microsporidia endosymbionts of amphipod crustaceans.</title>
        <authorList>
            <person name="Cormier A."/>
            <person name="Chebbi M.A."/>
            <person name="Giraud I."/>
            <person name="Wattier R."/>
            <person name="Teixeira M."/>
            <person name="Gilbert C."/>
            <person name="Rigaud T."/>
            <person name="Cordaux R."/>
        </authorList>
    </citation>
    <scope>NUCLEOTIDE SEQUENCE [LARGE SCALE GENOMIC DNA]</scope>
    <source>
        <strain evidence="1 2">Ou3-Ou53</strain>
    </source>
</reference>
<sequence length="172" mass="20577">MELFNRLNLKNLYKLESSQTLTCIVPNPESKNIFIHSECDIIPNIKFGWITGENIRYNRNSVPKKEFKKTVRHFRQDLLFRGIPDDIVEKYIIYKYKHRYLYPWYLTSPKLKKKLTPKDGKYNLDKSLNGSYIPVVNSYIYHMNKQKNDILYLKYSHKHCKMNSGTVTTGFR</sequence>
<protein>
    <submittedName>
        <fullName evidence="1">Uncharacterized protein</fullName>
    </submittedName>
</protein>
<dbReference type="EMBL" id="SBJO01000731">
    <property type="protein sequence ID" value="KAF9756207.1"/>
    <property type="molecule type" value="Genomic_DNA"/>
</dbReference>